<dbReference type="Gene3D" id="3.40.50.300">
    <property type="entry name" value="P-loop containing nucleotide triphosphate hydrolases"/>
    <property type="match status" value="1"/>
</dbReference>
<sequence>MSQKPKAALADQHDTYRGNMFPGMFVLLSEQLGVSEESLVRLGLGYNPARNCWVFPERDATGEIVGLTYRAHDGSKFMEPGSKRGLTYAFNQDFEVGERRYSSGKHNWIRVAEAGVLCPVCGRPDWCLVSRDDPADPAAVTCTRNSGGSKRELKNGYLHILKDSGNLGGRGRVICDSELPVLIVEGQTDTAAALDMGFEAVGRPSAICNTSELEKVVNGKDVIIIGENDETVGIPGMEKTFINLEGKCKSVIKILPPDGSKDLRSWKNRFDLTADQFLEYVEEHGDKGVPSDILPDATGITIAKAWIQRERTVDGYPTVRSYKNTWVEFNDGKYKLVEKEILRGEVYRFLDDKFYVNETKQVKEIVPFKSSSRLVSDVLDALYYFGPITKDPPLWLKHNRSLPNPVDLIPFKNGILDVRKYLDGEIELYDTTPNLFTFTAIPYEFNPDQESSMWLDYLDDIFDGDEEKINLLQEWFGYNLVPDMSYEKLMMFIGRPRSGKGTVLHALSAMLGNEQVCSTSFKSLCGDFGYEPLIGKLAALLGDAKVPRSADSAQALEKILQITGADPVGVNRKGVRALPQVYLSCRFTMAMNLLPNLPDQANALEPRTNLIYFSNSYIGREDRTLKRRLQNEASAIVPWALEGLRRLRTTTEFTVPETSAKTMDDLRTMTTPAYSFVKECCVAEGENLVVQQDQVFDAWVVFCASRNMRAGFRPSFSQMLMSVCPNVMTDTIIDKNRSIPVYRGIELCEWVVKEVLGRP</sequence>
<feature type="domain" description="SF3 helicase" evidence="4">
    <location>
        <begin position="467"/>
        <end position="626"/>
    </location>
</feature>
<keyword evidence="1" id="KW-0547">Nucleotide-binding</keyword>
<reference evidence="5" key="1">
    <citation type="journal article" date="2015" name="Nature">
        <title>Complex archaea that bridge the gap between prokaryotes and eukaryotes.</title>
        <authorList>
            <person name="Spang A."/>
            <person name="Saw J.H."/>
            <person name="Jorgensen S.L."/>
            <person name="Zaremba-Niedzwiedzka K."/>
            <person name="Martijn J."/>
            <person name="Lind A.E."/>
            <person name="van Eijk R."/>
            <person name="Schleper C."/>
            <person name="Guy L."/>
            <person name="Ettema T.J."/>
        </authorList>
    </citation>
    <scope>NUCLEOTIDE SEQUENCE</scope>
</reference>
<dbReference type="InterPro" id="IPR014015">
    <property type="entry name" value="Helicase_SF3_DNA-vir"/>
</dbReference>
<evidence type="ECO:0000256" key="1">
    <source>
        <dbReference type="ARBA" id="ARBA00022741"/>
    </source>
</evidence>
<dbReference type="NCBIfam" id="TIGR01613">
    <property type="entry name" value="primase_Cterm"/>
    <property type="match status" value="1"/>
</dbReference>
<evidence type="ECO:0000256" key="3">
    <source>
        <dbReference type="ARBA" id="ARBA00022840"/>
    </source>
</evidence>
<evidence type="ECO:0000256" key="2">
    <source>
        <dbReference type="ARBA" id="ARBA00022801"/>
    </source>
</evidence>
<proteinExistence type="predicted"/>
<dbReference type="InterPro" id="IPR014818">
    <property type="entry name" value="Phage/plasmid_primase_P4_C"/>
</dbReference>
<evidence type="ECO:0000313" key="5">
    <source>
        <dbReference type="EMBL" id="KKN71954.1"/>
    </source>
</evidence>
<dbReference type="EMBL" id="LAZR01000373">
    <property type="protein sequence ID" value="KKN71954.1"/>
    <property type="molecule type" value="Genomic_DNA"/>
</dbReference>
<dbReference type="Pfam" id="PF19263">
    <property type="entry name" value="DUF5906"/>
    <property type="match status" value="1"/>
</dbReference>
<dbReference type="InterPro" id="IPR034154">
    <property type="entry name" value="TOPRIM_DnaG/twinkle"/>
</dbReference>
<dbReference type="SUPFAM" id="SSF52540">
    <property type="entry name" value="P-loop containing nucleoside triphosphate hydrolases"/>
    <property type="match status" value="1"/>
</dbReference>
<comment type="caution">
    <text evidence="5">The sequence shown here is derived from an EMBL/GenBank/DDBJ whole genome shotgun (WGS) entry which is preliminary data.</text>
</comment>
<gene>
    <name evidence="5" type="ORF">LCGC14_0416000</name>
</gene>
<dbReference type="InterPro" id="IPR027417">
    <property type="entry name" value="P-loop_NTPase"/>
</dbReference>
<dbReference type="PANTHER" id="PTHR35372">
    <property type="entry name" value="ATP BINDING PROTEIN-RELATED"/>
    <property type="match status" value="1"/>
</dbReference>
<dbReference type="PROSITE" id="PS51206">
    <property type="entry name" value="SF3_HELICASE_1"/>
    <property type="match status" value="1"/>
</dbReference>
<protein>
    <recommendedName>
        <fullName evidence="4">SF3 helicase domain-containing protein</fullName>
    </recommendedName>
</protein>
<evidence type="ECO:0000259" key="4">
    <source>
        <dbReference type="PROSITE" id="PS51206"/>
    </source>
</evidence>
<dbReference type="InterPro" id="IPR045455">
    <property type="entry name" value="NrS-1_pol-like_helicase"/>
</dbReference>
<name>A0A0F9SYG5_9ZZZZ</name>
<dbReference type="InterPro" id="IPR006500">
    <property type="entry name" value="Helicase_put_C_phage/plasmid"/>
</dbReference>
<keyword evidence="2" id="KW-0378">Hydrolase</keyword>
<dbReference type="CDD" id="cd01029">
    <property type="entry name" value="TOPRIM_primases"/>
    <property type="match status" value="1"/>
</dbReference>
<dbReference type="GO" id="GO:0016787">
    <property type="term" value="F:hydrolase activity"/>
    <property type="evidence" value="ECO:0007669"/>
    <property type="project" value="UniProtKB-KW"/>
</dbReference>
<organism evidence="5">
    <name type="scientific">marine sediment metagenome</name>
    <dbReference type="NCBI Taxonomy" id="412755"/>
    <lineage>
        <taxon>unclassified sequences</taxon>
        <taxon>metagenomes</taxon>
        <taxon>ecological metagenomes</taxon>
    </lineage>
</organism>
<dbReference type="InterPro" id="IPR051620">
    <property type="entry name" value="ORF904-like_C"/>
</dbReference>
<dbReference type="AlphaFoldDB" id="A0A0F9SYG5"/>
<dbReference type="Pfam" id="PF08706">
    <property type="entry name" value="D5_N"/>
    <property type="match status" value="1"/>
</dbReference>
<keyword evidence="3" id="KW-0067">ATP-binding</keyword>
<accession>A0A0F9SYG5</accession>
<dbReference type="PANTHER" id="PTHR35372:SF2">
    <property type="entry name" value="SF3 HELICASE DOMAIN-CONTAINING PROTEIN"/>
    <property type="match status" value="1"/>
</dbReference>
<dbReference type="GO" id="GO:0005524">
    <property type="term" value="F:ATP binding"/>
    <property type="evidence" value="ECO:0007669"/>
    <property type="project" value="UniProtKB-KW"/>
</dbReference>